<reference evidence="3" key="1">
    <citation type="submission" date="2022-11" db="UniProtKB">
        <authorList>
            <consortium name="WormBaseParasite"/>
        </authorList>
    </citation>
    <scope>IDENTIFICATION</scope>
</reference>
<evidence type="ECO:0000313" key="2">
    <source>
        <dbReference type="Proteomes" id="UP000887565"/>
    </source>
</evidence>
<name>A0A915KHV6_ROMCU</name>
<dbReference type="WBParaSite" id="nRc.2.0.1.t38419-RA">
    <property type="protein sequence ID" value="nRc.2.0.1.t38419-RA"/>
    <property type="gene ID" value="nRc.2.0.1.g38419"/>
</dbReference>
<keyword evidence="2" id="KW-1185">Reference proteome</keyword>
<feature type="compositionally biased region" description="Basic and acidic residues" evidence="1">
    <location>
        <begin position="8"/>
        <end position="20"/>
    </location>
</feature>
<dbReference type="Proteomes" id="UP000887565">
    <property type="component" value="Unplaced"/>
</dbReference>
<dbReference type="AlphaFoldDB" id="A0A915KHV6"/>
<sequence>MINKKQGQKSDNEKGDDKNCKTFPRKSITNYKKRTDINNPKMAFNVLLSRKCWNIGVTDLVKR</sequence>
<proteinExistence type="predicted"/>
<protein>
    <submittedName>
        <fullName evidence="3">Uncharacterized protein</fullName>
    </submittedName>
</protein>
<feature type="region of interest" description="Disordered" evidence="1">
    <location>
        <begin position="1"/>
        <end position="25"/>
    </location>
</feature>
<accession>A0A915KHV6</accession>
<evidence type="ECO:0000313" key="3">
    <source>
        <dbReference type="WBParaSite" id="nRc.2.0.1.t38419-RA"/>
    </source>
</evidence>
<organism evidence="2 3">
    <name type="scientific">Romanomermis culicivorax</name>
    <name type="common">Nematode worm</name>
    <dbReference type="NCBI Taxonomy" id="13658"/>
    <lineage>
        <taxon>Eukaryota</taxon>
        <taxon>Metazoa</taxon>
        <taxon>Ecdysozoa</taxon>
        <taxon>Nematoda</taxon>
        <taxon>Enoplea</taxon>
        <taxon>Dorylaimia</taxon>
        <taxon>Mermithida</taxon>
        <taxon>Mermithoidea</taxon>
        <taxon>Mermithidae</taxon>
        <taxon>Romanomermis</taxon>
    </lineage>
</organism>
<evidence type="ECO:0000256" key="1">
    <source>
        <dbReference type="SAM" id="MobiDB-lite"/>
    </source>
</evidence>